<dbReference type="GO" id="GO:0015074">
    <property type="term" value="P:DNA integration"/>
    <property type="evidence" value="ECO:0007669"/>
    <property type="project" value="UniProtKB-KW"/>
</dbReference>
<name>A0A1Y1QAE9_9GAMM</name>
<keyword evidence="2" id="KW-0229">DNA integration</keyword>
<protein>
    <submittedName>
        <fullName evidence="9">Integrase</fullName>
    </submittedName>
</protein>
<dbReference type="Gene3D" id="1.10.150.130">
    <property type="match status" value="1"/>
</dbReference>
<feature type="domain" description="Core-binding (CB)" evidence="8">
    <location>
        <begin position="101"/>
        <end position="182"/>
    </location>
</feature>
<dbReference type="SUPFAM" id="SSF56349">
    <property type="entry name" value="DNA breaking-rejoining enzymes"/>
    <property type="match status" value="1"/>
</dbReference>
<evidence type="ECO:0000256" key="3">
    <source>
        <dbReference type="ARBA" id="ARBA00023125"/>
    </source>
</evidence>
<evidence type="ECO:0000256" key="4">
    <source>
        <dbReference type="ARBA" id="ARBA00023172"/>
    </source>
</evidence>
<feature type="domain" description="Tyr recombinase" evidence="7">
    <location>
        <begin position="205"/>
        <end position="384"/>
    </location>
</feature>
<dbReference type="PROSITE" id="PS51898">
    <property type="entry name" value="TYR_RECOMBINASE"/>
    <property type="match status" value="1"/>
</dbReference>
<proteinExistence type="inferred from homology"/>
<dbReference type="CDD" id="cd00801">
    <property type="entry name" value="INT_P4_C"/>
    <property type="match status" value="1"/>
</dbReference>
<dbReference type="Pfam" id="PF13356">
    <property type="entry name" value="Arm-DNA-bind_3"/>
    <property type="match status" value="1"/>
</dbReference>
<dbReference type="InterPro" id="IPR044068">
    <property type="entry name" value="CB"/>
</dbReference>
<dbReference type="GO" id="GO:0006310">
    <property type="term" value="P:DNA recombination"/>
    <property type="evidence" value="ECO:0007669"/>
    <property type="project" value="UniProtKB-KW"/>
</dbReference>
<dbReference type="InterPro" id="IPR013762">
    <property type="entry name" value="Integrase-like_cat_sf"/>
</dbReference>
<evidence type="ECO:0000259" key="7">
    <source>
        <dbReference type="PROSITE" id="PS51898"/>
    </source>
</evidence>
<dbReference type="Pfam" id="PF00589">
    <property type="entry name" value="Phage_integrase"/>
    <property type="match status" value="1"/>
</dbReference>
<feature type="region of interest" description="Disordered" evidence="6">
    <location>
        <begin position="1"/>
        <end position="22"/>
    </location>
</feature>
<dbReference type="Gene3D" id="3.30.160.390">
    <property type="entry name" value="Integrase, DNA-binding domain"/>
    <property type="match status" value="1"/>
</dbReference>
<dbReference type="InterPro" id="IPR053876">
    <property type="entry name" value="Phage_int_M"/>
</dbReference>
<dbReference type="PANTHER" id="PTHR30629:SF2">
    <property type="entry name" value="PROPHAGE INTEGRASE INTS-RELATED"/>
    <property type="match status" value="1"/>
</dbReference>
<dbReference type="InterPro" id="IPR002104">
    <property type="entry name" value="Integrase_catalytic"/>
</dbReference>
<dbReference type="Proteomes" id="UP000192491">
    <property type="component" value="Unassembled WGS sequence"/>
</dbReference>
<dbReference type="AlphaFoldDB" id="A0A1Y1QAE9"/>
<evidence type="ECO:0000313" key="10">
    <source>
        <dbReference type="Proteomes" id="UP000192491"/>
    </source>
</evidence>
<organism evidence="9 10">
    <name type="scientific">Thiothrix lacustris</name>
    <dbReference type="NCBI Taxonomy" id="525917"/>
    <lineage>
        <taxon>Bacteria</taxon>
        <taxon>Pseudomonadati</taxon>
        <taxon>Pseudomonadota</taxon>
        <taxon>Gammaproteobacteria</taxon>
        <taxon>Thiotrichales</taxon>
        <taxon>Thiotrichaceae</taxon>
        <taxon>Thiothrix</taxon>
    </lineage>
</organism>
<gene>
    <name evidence="9" type="ORF">BWK73_46340</name>
</gene>
<evidence type="ECO:0000256" key="6">
    <source>
        <dbReference type="SAM" id="MobiDB-lite"/>
    </source>
</evidence>
<keyword evidence="3 5" id="KW-0238">DNA-binding</keyword>
<reference evidence="9 10" key="1">
    <citation type="submission" date="2017-01" db="EMBL/GenBank/DDBJ databases">
        <title>Novel large sulfur bacteria in the metagenomes of groundwater-fed chemosynthetic microbial mats in the Lake Huron basin.</title>
        <authorList>
            <person name="Sharrar A.M."/>
            <person name="Flood B.E."/>
            <person name="Bailey J.V."/>
            <person name="Jones D.S."/>
            <person name="Biddanda B."/>
            <person name="Ruberg S.A."/>
            <person name="Marcus D.N."/>
            <person name="Dick G.J."/>
        </authorList>
    </citation>
    <scope>NUCLEOTIDE SEQUENCE [LARGE SCALE GENOMIC DNA]</scope>
    <source>
        <strain evidence="9">A8</strain>
    </source>
</reference>
<dbReference type="InterPro" id="IPR050808">
    <property type="entry name" value="Phage_Integrase"/>
</dbReference>
<dbReference type="InterPro" id="IPR010998">
    <property type="entry name" value="Integrase_recombinase_N"/>
</dbReference>
<evidence type="ECO:0000256" key="1">
    <source>
        <dbReference type="ARBA" id="ARBA00008857"/>
    </source>
</evidence>
<dbReference type="InterPro" id="IPR025166">
    <property type="entry name" value="Integrase_DNA_bind_dom"/>
</dbReference>
<evidence type="ECO:0000256" key="2">
    <source>
        <dbReference type="ARBA" id="ARBA00022908"/>
    </source>
</evidence>
<evidence type="ECO:0000313" key="9">
    <source>
        <dbReference type="EMBL" id="OQX01363.1"/>
    </source>
</evidence>
<comment type="similarity">
    <text evidence="1">Belongs to the 'phage' integrase family.</text>
</comment>
<evidence type="ECO:0000259" key="8">
    <source>
        <dbReference type="PROSITE" id="PS51900"/>
    </source>
</evidence>
<comment type="caution">
    <text evidence="9">The sequence shown here is derived from an EMBL/GenBank/DDBJ whole genome shotgun (WGS) entry which is preliminary data.</text>
</comment>
<keyword evidence="4" id="KW-0233">DNA recombination</keyword>
<dbReference type="InterPro" id="IPR011010">
    <property type="entry name" value="DNA_brk_join_enz"/>
</dbReference>
<sequence length="410" mass="46715">MKRNLTDTAVRGAKPTPEGNPKKYTDGGGLYLLVKTTGKYWRYDYRHYERRKTLAIGIYPDLTLKDARTLHEEARNLLAKGVDPSNHKQVEKITHAANAENSFEAVALEWYGRFSVNWSETHKERILSRFKADVFPWMGKRPIGEITPPELLLLLRRIESRGATYTAHKVKQFCGQVFRYAVATGRAVRDPTPDLKGALPPTKTEGFATITDPVQVGELLRALHGYSGDFVTCCALRLLPLVFVRPGNLRAAEWSEINLDAGIWEIPPGKMKGRRLHRIPLSRQAVAILRELHPLTGRWQYVFPGIRSKQRPMSENTVNAALRRLGYTTDDMTGHGFRHMASTLLHEMGYDSRIVEVQLAHRDGNQVRGIYNKSEYWDKRILLMQAWADYLDSLREGARVLPFKPSVKQA</sequence>
<dbReference type="InterPro" id="IPR038488">
    <property type="entry name" value="Integrase_DNA-bd_sf"/>
</dbReference>
<accession>A0A1Y1QAE9</accession>
<dbReference type="Pfam" id="PF22022">
    <property type="entry name" value="Phage_int_M"/>
    <property type="match status" value="1"/>
</dbReference>
<dbReference type="PANTHER" id="PTHR30629">
    <property type="entry name" value="PROPHAGE INTEGRASE"/>
    <property type="match status" value="1"/>
</dbReference>
<dbReference type="GO" id="GO:0003677">
    <property type="term" value="F:DNA binding"/>
    <property type="evidence" value="ECO:0007669"/>
    <property type="project" value="UniProtKB-UniRule"/>
</dbReference>
<dbReference type="PROSITE" id="PS51900">
    <property type="entry name" value="CB"/>
    <property type="match status" value="1"/>
</dbReference>
<evidence type="ECO:0000256" key="5">
    <source>
        <dbReference type="PROSITE-ProRule" id="PRU01248"/>
    </source>
</evidence>
<dbReference type="EMBL" id="MTEJ01000584">
    <property type="protein sequence ID" value="OQX01363.1"/>
    <property type="molecule type" value="Genomic_DNA"/>
</dbReference>
<dbReference type="Gene3D" id="1.10.443.10">
    <property type="entry name" value="Intergrase catalytic core"/>
    <property type="match status" value="1"/>
</dbReference>